<dbReference type="Proteomes" id="UP000061382">
    <property type="component" value="Chromosome"/>
</dbReference>
<evidence type="ECO:0000259" key="2">
    <source>
        <dbReference type="Pfam" id="PF12969"/>
    </source>
</evidence>
<evidence type="ECO:0000313" key="4">
    <source>
        <dbReference type="Proteomes" id="UP000061382"/>
    </source>
</evidence>
<dbReference type="Pfam" id="PF01841">
    <property type="entry name" value="Transglut_core"/>
    <property type="match status" value="1"/>
</dbReference>
<dbReference type="InterPro" id="IPR024618">
    <property type="entry name" value="DUF3857"/>
</dbReference>
<evidence type="ECO:0008006" key="5">
    <source>
        <dbReference type="Google" id="ProtNLM"/>
    </source>
</evidence>
<reference evidence="3 4" key="1">
    <citation type="submission" date="2015-08" db="EMBL/GenBank/DDBJ databases">
        <title>Complete genome sequence of Rufibacter tibetensis strain 1351t, a radiation-resistant bacterium from tibet plateau.</title>
        <authorList>
            <person name="Dai J."/>
        </authorList>
    </citation>
    <scope>NUCLEOTIDE SEQUENCE [LARGE SCALE GENOMIC DNA]</scope>
    <source>
        <strain evidence="3 4">1351</strain>
    </source>
</reference>
<dbReference type="KEGG" id="rti:DC20_07730"/>
<dbReference type="AlphaFoldDB" id="A0A0P0CUC8"/>
<feature type="domain" description="Transglutaminase-like" evidence="1">
    <location>
        <begin position="331"/>
        <end position="403"/>
    </location>
</feature>
<dbReference type="Gene3D" id="2.60.40.3140">
    <property type="match status" value="1"/>
</dbReference>
<keyword evidence="4" id="KW-1185">Reference proteome</keyword>
<gene>
    <name evidence="3" type="ORF">DC20_07730</name>
</gene>
<evidence type="ECO:0000259" key="1">
    <source>
        <dbReference type="Pfam" id="PF01841"/>
    </source>
</evidence>
<evidence type="ECO:0000313" key="3">
    <source>
        <dbReference type="EMBL" id="ALI98886.1"/>
    </source>
</evidence>
<dbReference type="PATRIC" id="fig|512763.3.peg.1701"/>
<proteinExistence type="predicted"/>
<dbReference type="InterPro" id="IPR002931">
    <property type="entry name" value="Transglutaminase-like"/>
</dbReference>
<dbReference type="Gene3D" id="2.60.120.1130">
    <property type="match status" value="1"/>
</dbReference>
<dbReference type="Pfam" id="PF12969">
    <property type="entry name" value="DUF3857"/>
    <property type="match status" value="1"/>
</dbReference>
<dbReference type="Gene3D" id="3.10.620.30">
    <property type="match status" value="1"/>
</dbReference>
<protein>
    <recommendedName>
        <fullName evidence="5">DUF3857 domain-containing protein</fullName>
    </recommendedName>
</protein>
<organism evidence="3 4">
    <name type="scientific">Rufibacter tibetensis</name>
    <dbReference type="NCBI Taxonomy" id="512763"/>
    <lineage>
        <taxon>Bacteria</taxon>
        <taxon>Pseudomonadati</taxon>
        <taxon>Bacteroidota</taxon>
        <taxon>Cytophagia</taxon>
        <taxon>Cytophagales</taxon>
        <taxon>Hymenobacteraceae</taxon>
        <taxon>Rufibacter</taxon>
    </lineage>
</organism>
<sequence>MPNSTLINTRSLLTVTFLLFYSLAYGQETPVKFGKVTEEEIKMQVYAKDTSAAAVILADYGRSYFTYNQGFKVNFERIQRIKILKKTGYDWANVVVPYYQRNSSKEQVVNIKGVTYNMEGGKVVKVKMEDKAVFDEKESANWFNKKFTLPAVKEGSVLEVSYTVTSDFIFNLRDWAFQSSIPVVYSEYRASIPQYFEYKQVQQGYEPFVISESLPGSTTFTVRWSSSIEPGIGGGRSSGGSETISATTVNHRWVMKDVPAITSESYITTVSDYISKIEFELEWERFPGEIPKRYAGNWDSFSEELMKEERFGLQLNRTGFFKSEVAALPAATDTLARLNTIYEFVKKSVKWNGNGGKYVTSTLRKAFDTKTGNAADINLMLVAMLRDAGFEANPVVLSTRDNGRAPHSPVLSKFNYVIASAKVGDRTILIDATDPFMPLGALPKRCLNGDGRLLTKAGSQWVPLQAADRTTELVNAEIKVLPTGILNGKVTESRSGLWAVNLRHSVQEAGEAKFLEKIVSNQNQYERKAPVLQNLKEVHKPLGLQYEVASVGDDQTKDIIYLNPMLLKGEQDNPFKNNNRKYPVDFGHPTEEVYICNFTIPDGYAVEEMPKNVVVALPENGGRFTYMLQATGNRIQIMSKVTISKPVFYAEEYEYLKQFYTQMVAKHAEQIVLKKKG</sequence>
<dbReference type="STRING" id="512763.DC20_07730"/>
<name>A0A0P0CUC8_9BACT</name>
<dbReference type="OrthoDB" id="98874at2"/>
<accession>A0A0P0CUC8</accession>
<dbReference type="RefSeq" id="WP_062543297.1">
    <property type="nucleotide sequence ID" value="NZ_CP012643.1"/>
</dbReference>
<dbReference type="EMBL" id="CP012643">
    <property type="protein sequence ID" value="ALI98886.1"/>
    <property type="molecule type" value="Genomic_DNA"/>
</dbReference>
<feature type="domain" description="DUF3857" evidence="2">
    <location>
        <begin position="77"/>
        <end position="213"/>
    </location>
</feature>